<sequence>MPVNNRIADRQDEIAGWRRQLHQIPEILYGVHETAAFVAAKLASFGCDEVVTGIGRTGVVGVIHGRSGPGRRRIALRADMDALPIVEETGAAYASLTPGAMHACGHDGHMAMLLGAAESLCETRGFEGSVVIVFQPAEEGGAGAKAMIDDGLMERFAIDEVYGMHNIPGLPLGHFAICPGPIMASTDTFVLTLRGRGSHAAIPQQGLDPILAGAALVQALQQIVARNTDPLQSLVVSVTEFHAGFTSNVIPETAVVSGTVRALTAEMRDLAERRMGEIAEGIGAAHGVAIELRYDRHYPVTFNHAGATAFCAAVAAEIVPAAQVDTAVAPLMGGEDFSYMLEARPGAFIFVGNGDTAGLHHPKYDFDDRAIAYGASYWVRLAERALAGA</sequence>
<evidence type="ECO:0000259" key="3">
    <source>
        <dbReference type="Pfam" id="PF07687"/>
    </source>
</evidence>
<dbReference type="PIRSF" id="PIRSF005962">
    <property type="entry name" value="Pept_M20D_amidohydro"/>
    <property type="match status" value="1"/>
</dbReference>
<dbReference type="InterPro" id="IPR002933">
    <property type="entry name" value="Peptidase_M20"/>
</dbReference>
<organism evidence="4 5">
    <name type="scientific">Aureimonas glaciei</name>
    <dbReference type="NCBI Taxonomy" id="1776957"/>
    <lineage>
        <taxon>Bacteria</taxon>
        <taxon>Pseudomonadati</taxon>
        <taxon>Pseudomonadota</taxon>
        <taxon>Alphaproteobacteria</taxon>
        <taxon>Hyphomicrobiales</taxon>
        <taxon>Aurantimonadaceae</taxon>
        <taxon>Aureimonas</taxon>
    </lineage>
</organism>
<keyword evidence="2" id="KW-0464">Manganese</keyword>
<dbReference type="FunFam" id="3.30.70.360:FF:000001">
    <property type="entry name" value="N-acetyldiaminopimelate deacetylase"/>
    <property type="match status" value="1"/>
</dbReference>
<reference evidence="4" key="1">
    <citation type="journal article" date="2014" name="Int. J. Syst. Evol. Microbiol.">
        <title>Complete genome sequence of Corynebacterium casei LMG S-19264T (=DSM 44701T), isolated from a smear-ripened cheese.</title>
        <authorList>
            <consortium name="US DOE Joint Genome Institute (JGI-PGF)"/>
            <person name="Walter F."/>
            <person name="Albersmeier A."/>
            <person name="Kalinowski J."/>
            <person name="Ruckert C."/>
        </authorList>
    </citation>
    <scope>NUCLEOTIDE SEQUENCE</scope>
    <source>
        <strain evidence="4">CGMCC 1.15493</strain>
    </source>
</reference>
<reference evidence="4" key="2">
    <citation type="submission" date="2020-09" db="EMBL/GenBank/DDBJ databases">
        <authorList>
            <person name="Sun Q."/>
            <person name="Zhou Y."/>
        </authorList>
    </citation>
    <scope>NUCLEOTIDE SEQUENCE</scope>
    <source>
        <strain evidence="4">CGMCC 1.15493</strain>
    </source>
</reference>
<feature type="binding site" evidence="2">
    <location>
        <position position="106"/>
    </location>
    <ligand>
        <name>Mn(2+)</name>
        <dbReference type="ChEBI" id="CHEBI:29035"/>
        <label>2</label>
    </ligand>
</feature>
<dbReference type="SUPFAM" id="SSF53187">
    <property type="entry name" value="Zn-dependent exopeptidases"/>
    <property type="match status" value="1"/>
</dbReference>
<feature type="binding site" evidence="2">
    <location>
        <position position="165"/>
    </location>
    <ligand>
        <name>Mn(2+)</name>
        <dbReference type="ChEBI" id="CHEBI:29035"/>
        <label>2</label>
    </ligand>
</feature>
<dbReference type="AlphaFoldDB" id="A0A916Y653"/>
<dbReference type="PANTHER" id="PTHR11014">
    <property type="entry name" value="PEPTIDASE M20 FAMILY MEMBER"/>
    <property type="match status" value="1"/>
</dbReference>
<name>A0A916Y653_9HYPH</name>
<dbReference type="CDD" id="cd05666">
    <property type="entry name" value="M20_Acy1-like"/>
    <property type="match status" value="1"/>
</dbReference>
<evidence type="ECO:0000256" key="1">
    <source>
        <dbReference type="ARBA" id="ARBA00022801"/>
    </source>
</evidence>
<feature type="domain" description="Peptidase M20 dimerisation" evidence="3">
    <location>
        <begin position="188"/>
        <end position="279"/>
    </location>
</feature>
<dbReference type="InterPro" id="IPR011650">
    <property type="entry name" value="Peptidase_M20_dimer"/>
</dbReference>
<dbReference type="Pfam" id="PF01546">
    <property type="entry name" value="Peptidase_M20"/>
    <property type="match status" value="1"/>
</dbReference>
<accession>A0A916Y653</accession>
<evidence type="ECO:0000256" key="2">
    <source>
        <dbReference type="PIRSR" id="PIRSR005962-1"/>
    </source>
</evidence>
<dbReference type="GO" id="GO:0019877">
    <property type="term" value="P:diaminopimelate biosynthetic process"/>
    <property type="evidence" value="ECO:0007669"/>
    <property type="project" value="UniProtKB-ARBA"/>
</dbReference>
<feature type="binding site" evidence="2">
    <location>
        <position position="360"/>
    </location>
    <ligand>
        <name>Mn(2+)</name>
        <dbReference type="ChEBI" id="CHEBI:29035"/>
        <label>2</label>
    </ligand>
</feature>
<evidence type="ECO:0000313" key="5">
    <source>
        <dbReference type="Proteomes" id="UP000613160"/>
    </source>
</evidence>
<dbReference type="GO" id="GO:0050118">
    <property type="term" value="F:N-acetyldiaminopimelate deacetylase activity"/>
    <property type="evidence" value="ECO:0007669"/>
    <property type="project" value="UniProtKB-ARBA"/>
</dbReference>
<comment type="cofactor">
    <cofactor evidence="2">
        <name>Mn(2+)</name>
        <dbReference type="ChEBI" id="CHEBI:29035"/>
    </cofactor>
    <text evidence="2">The Mn(2+) ion enhances activity.</text>
</comment>
<proteinExistence type="predicted"/>
<protein>
    <submittedName>
        <fullName evidence="4">Amidohydrolase</fullName>
    </submittedName>
</protein>
<evidence type="ECO:0000313" key="4">
    <source>
        <dbReference type="EMBL" id="GGD32224.1"/>
    </source>
</evidence>
<feature type="binding site" evidence="2">
    <location>
        <position position="139"/>
    </location>
    <ligand>
        <name>Mn(2+)</name>
        <dbReference type="ChEBI" id="CHEBI:29035"/>
        <label>2</label>
    </ligand>
</feature>
<dbReference type="SUPFAM" id="SSF55031">
    <property type="entry name" value="Bacterial exopeptidase dimerisation domain"/>
    <property type="match status" value="1"/>
</dbReference>
<dbReference type="EMBL" id="BMJJ01000010">
    <property type="protein sequence ID" value="GGD32224.1"/>
    <property type="molecule type" value="Genomic_DNA"/>
</dbReference>
<dbReference type="PANTHER" id="PTHR11014:SF63">
    <property type="entry name" value="METALLOPEPTIDASE, PUTATIVE (AFU_ORTHOLOGUE AFUA_6G09600)-RELATED"/>
    <property type="match status" value="1"/>
</dbReference>
<comment type="caution">
    <text evidence="4">The sequence shown here is derived from an EMBL/GenBank/DDBJ whole genome shotgun (WGS) entry which is preliminary data.</text>
</comment>
<keyword evidence="1" id="KW-0378">Hydrolase</keyword>
<dbReference type="RefSeq" id="WP_188853906.1">
    <property type="nucleotide sequence ID" value="NZ_BMJJ01000010.1"/>
</dbReference>
<dbReference type="Proteomes" id="UP000613160">
    <property type="component" value="Unassembled WGS sequence"/>
</dbReference>
<feature type="binding site" evidence="2">
    <location>
        <position position="104"/>
    </location>
    <ligand>
        <name>Mn(2+)</name>
        <dbReference type="ChEBI" id="CHEBI:29035"/>
        <label>2</label>
    </ligand>
</feature>
<dbReference type="Gene3D" id="3.30.70.360">
    <property type="match status" value="1"/>
</dbReference>
<dbReference type="Gene3D" id="3.40.630.10">
    <property type="entry name" value="Zn peptidases"/>
    <property type="match status" value="1"/>
</dbReference>
<dbReference type="GO" id="GO:0046872">
    <property type="term" value="F:metal ion binding"/>
    <property type="evidence" value="ECO:0007669"/>
    <property type="project" value="UniProtKB-KW"/>
</dbReference>
<gene>
    <name evidence="4" type="ORF">GCM10011335_39120</name>
</gene>
<keyword evidence="2" id="KW-0479">Metal-binding</keyword>
<keyword evidence="5" id="KW-1185">Reference proteome</keyword>
<dbReference type="InterPro" id="IPR036264">
    <property type="entry name" value="Bact_exopeptidase_dim_dom"/>
</dbReference>
<dbReference type="InterPro" id="IPR017439">
    <property type="entry name" value="Amidohydrolase"/>
</dbReference>
<dbReference type="Pfam" id="PF07687">
    <property type="entry name" value="M20_dimer"/>
    <property type="match status" value="1"/>
</dbReference>
<dbReference type="NCBIfam" id="TIGR01891">
    <property type="entry name" value="amidohydrolases"/>
    <property type="match status" value="1"/>
</dbReference>